<evidence type="ECO:0000313" key="8">
    <source>
        <dbReference type="EMBL" id="CAF1404480.1"/>
    </source>
</evidence>
<dbReference type="Proteomes" id="UP000663877">
    <property type="component" value="Unassembled WGS sequence"/>
</dbReference>
<comment type="subcellular location">
    <subcellularLocation>
        <location evidence="1">Membrane</location>
        <topology evidence="1">Multi-pass membrane protein</topology>
    </subcellularLocation>
</comment>
<feature type="chain" id="PRO_5035608989" description="Potassium channel tetramerisation-type BTB domain-containing protein" evidence="6">
    <location>
        <begin position="20"/>
        <end position="458"/>
    </location>
</feature>
<dbReference type="EMBL" id="CAJNOI010001327">
    <property type="protein sequence ID" value="CAF1404480.1"/>
    <property type="molecule type" value="Genomic_DNA"/>
</dbReference>
<comment type="caution">
    <text evidence="9">The sequence shown here is derived from an EMBL/GenBank/DDBJ whole genome shotgun (WGS) entry which is preliminary data.</text>
</comment>
<evidence type="ECO:0000256" key="6">
    <source>
        <dbReference type="SAM" id="SignalP"/>
    </source>
</evidence>
<keyword evidence="4 5" id="KW-0472">Membrane</keyword>
<feature type="signal peptide" evidence="6">
    <location>
        <begin position="1"/>
        <end position="19"/>
    </location>
</feature>
<evidence type="ECO:0000313" key="10">
    <source>
        <dbReference type="Proteomes" id="UP000663832"/>
    </source>
</evidence>
<dbReference type="PANTHER" id="PTHR14499">
    <property type="entry name" value="POTASSIUM CHANNEL TETRAMERIZATION DOMAIN-CONTAINING"/>
    <property type="match status" value="1"/>
</dbReference>
<accession>A0A816BZX9</accession>
<dbReference type="Gene3D" id="1.10.1450.10">
    <property type="entry name" value="Tetraspanin"/>
    <property type="match status" value="1"/>
</dbReference>
<dbReference type="EMBL" id="CAJNOM010001653">
    <property type="protein sequence ID" value="CAF1615385.1"/>
    <property type="molecule type" value="Genomic_DNA"/>
</dbReference>
<keyword evidence="6" id="KW-0732">Signal</keyword>
<name>A0A816BZX9_9BILA</name>
<dbReference type="GO" id="GO:0016020">
    <property type="term" value="C:membrane"/>
    <property type="evidence" value="ECO:0007669"/>
    <property type="project" value="UniProtKB-SubCell"/>
</dbReference>
<evidence type="ECO:0000259" key="7">
    <source>
        <dbReference type="Pfam" id="PF02214"/>
    </source>
</evidence>
<dbReference type="SUPFAM" id="SSF48652">
    <property type="entry name" value="Tetraspanin"/>
    <property type="match status" value="1"/>
</dbReference>
<evidence type="ECO:0000256" key="2">
    <source>
        <dbReference type="ARBA" id="ARBA00022692"/>
    </source>
</evidence>
<reference evidence="9" key="1">
    <citation type="submission" date="2021-02" db="EMBL/GenBank/DDBJ databases">
        <authorList>
            <person name="Nowell W R."/>
        </authorList>
    </citation>
    <scope>NUCLEOTIDE SEQUENCE</scope>
</reference>
<dbReference type="Gene3D" id="3.30.710.10">
    <property type="entry name" value="Potassium Channel Kv1.1, Chain A"/>
    <property type="match status" value="1"/>
</dbReference>
<dbReference type="InterPro" id="IPR018499">
    <property type="entry name" value="Tetraspanin/Peripherin"/>
</dbReference>
<dbReference type="InterPro" id="IPR003131">
    <property type="entry name" value="T1-type_BTB"/>
</dbReference>
<evidence type="ECO:0000256" key="5">
    <source>
        <dbReference type="SAM" id="Phobius"/>
    </source>
</evidence>
<evidence type="ECO:0000256" key="4">
    <source>
        <dbReference type="ARBA" id="ARBA00023136"/>
    </source>
</evidence>
<dbReference type="InterPro" id="IPR008952">
    <property type="entry name" value="Tetraspanin_EC2_sf"/>
</dbReference>
<gene>
    <name evidence="8" type="ORF">BJG266_LOCUS37846</name>
    <name evidence="9" type="ORF">QVE165_LOCUS54731</name>
</gene>
<organism evidence="9 10">
    <name type="scientific">Adineta steineri</name>
    <dbReference type="NCBI Taxonomy" id="433720"/>
    <lineage>
        <taxon>Eukaryota</taxon>
        <taxon>Metazoa</taxon>
        <taxon>Spiralia</taxon>
        <taxon>Gnathifera</taxon>
        <taxon>Rotifera</taxon>
        <taxon>Eurotatoria</taxon>
        <taxon>Bdelloidea</taxon>
        <taxon>Adinetida</taxon>
        <taxon>Adinetidae</taxon>
        <taxon>Adineta</taxon>
    </lineage>
</organism>
<dbReference type="OrthoDB" id="2414723at2759"/>
<keyword evidence="2 5" id="KW-0812">Transmembrane</keyword>
<evidence type="ECO:0000256" key="3">
    <source>
        <dbReference type="ARBA" id="ARBA00022989"/>
    </source>
</evidence>
<evidence type="ECO:0000256" key="1">
    <source>
        <dbReference type="ARBA" id="ARBA00004141"/>
    </source>
</evidence>
<dbReference type="SUPFAM" id="SSF54695">
    <property type="entry name" value="POZ domain"/>
    <property type="match status" value="1"/>
</dbReference>
<evidence type="ECO:0000313" key="9">
    <source>
        <dbReference type="EMBL" id="CAF1615385.1"/>
    </source>
</evidence>
<dbReference type="AlphaFoldDB" id="A0A816BZX9"/>
<dbReference type="Pfam" id="PF00335">
    <property type="entry name" value="Tetraspanin"/>
    <property type="match status" value="1"/>
</dbReference>
<protein>
    <recommendedName>
        <fullName evidence="7">Potassium channel tetramerisation-type BTB domain-containing protein</fullName>
    </recommendedName>
</protein>
<dbReference type="PANTHER" id="PTHR14499:SF136">
    <property type="entry name" value="GH08630P"/>
    <property type="match status" value="1"/>
</dbReference>
<dbReference type="Proteomes" id="UP000663832">
    <property type="component" value="Unassembled WGS sequence"/>
</dbReference>
<proteinExistence type="predicted"/>
<dbReference type="Pfam" id="PF02214">
    <property type="entry name" value="BTB_2"/>
    <property type="match status" value="1"/>
</dbReference>
<sequence length="458" mass="51675">MMFSTLLVCILSIVQFNHQIFIQPAVINTNDIQNETFIENITIHEDTTIAEVIDVAHEETDKSMSLFDDVVELNIGGQKITTLRSTLTVIPNSKLAQMFNKDNTKKKNLPMDKSGAVFFDYNPLYFNFLLDQLRAIKRMPNKPGYQIQFQAPYMNSQMNFTHMLVDLGLTQNYFLSPTEGTHINLTVNSLAGWKECYRSTYNIPFDFSLIKKSCNGSRLLVGCRNINNKNVLTLAGIGQYEDVVHPCLPKQCKTNGKSKKKNKKLTCSSSYQCITQGKRGVGWYNANNQTWGFVRGSLSFVIDPCDPSDLDSDYRLCWTKQSDIKKGTGDRCGITIYYVGTLFDFTTVVYSTSLSWDFAQFNLQCCGAVGISDFVLAKNWTRTNSYQTTALLLVPFTCCPLAVNCAITGAGAYTVGCYDRLVSILVTYKNYAMIVGVIEVLAFVFLLLLFRRKKDYDT</sequence>
<keyword evidence="3 5" id="KW-1133">Transmembrane helix</keyword>
<feature type="transmembrane region" description="Helical" evidence="5">
    <location>
        <begin position="431"/>
        <end position="450"/>
    </location>
</feature>
<feature type="domain" description="Potassium channel tetramerisation-type BTB" evidence="7">
    <location>
        <begin position="71"/>
        <end position="136"/>
    </location>
</feature>
<dbReference type="GO" id="GO:0051260">
    <property type="term" value="P:protein homooligomerization"/>
    <property type="evidence" value="ECO:0007669"/>
    <property type="project" value="InterPro"/>
</dbReference>
<dbReference type="InterPro" id="IPR011333">
    <property type="entry name" value="SKP1/BTB/POZ_sf"/>
</dbReference>
<keyword evidence="10" id="KW-1185">Reference proteome</keyword>